<keyword evidence="1" id="KW-0560">Oxidoreductase</keyword>
<dbReference type="PANTHER" id="PTHR43539">
    <property type="entry name" value="FLAVIN-BINDING MONOOXYGENASE-LIKE PROTEIN (AFU_ORTHOLOGUE AFUA_4G09220)"/>
    <property type="match status" value="1"/>
</dbReference>
<dbReference type="Pfam" id="PF13454">
    <property type="entry name" value="NAD_binding_9"/>
    <property type="match status" value="1"/>
</dbReference>
<dbReference type="EMBL" id="JAERQM010000003">
    <property type="protein sequence ID" value="MBU8544613.1"/>
    <property type="molecule type" value="Genomic_DNA"/>
</dbReference>
<dbReference type="Proteomes" id="UP000689967">
    <property type="component" value="Unassembled WGS sequence"/>
</dbReference>
<reference evidence="3 4" key="1">
    <citation type="submission" date="2021-01" db="EMBL/GenBank/DDBJ databases">
        <title>Roseomonas sp. nov, a bacterium isolated from an oil production mixture in Yumen Oilfield.</title>
        <authorList>
            <person name="Wu D."/>
        </authorList>
    </citation>
    <scope>NUCLEOTIDE SEQUENCE [LARGE SCALE GENOMIC DNA]</scope>
    <source>
        <strain evidence="3 4">ROY-5-3</strain>
    </source>
</reference>
<name>A0ABS6HA84_9PROT</name>
<proteinExistence type="predicted"/>
<evidence type="ECO:0000313" key="4">
    <source>
        <dbReference type="Proteomes" id="UP000689967"/>
    </source>
</evidence>
<gene>
    <name evidence="3" type="ORF">JJQ90_12905</name>
</gene>
<dbReference type="InterPro" id="IPR038732">
    <property type="entry name" value="HpyO/CreE_NAD-binding"/>
</dbReference>
<dbReference type="PANTHER" id="PTHR43539:SF91">
    <property type="entry name" value="FAD-DEPENDENT URATE HYDROXYLASE"/>
    <property type="match status" value="1"/>
</dbReference>
<comment type="caution">
    <text evidence="3">The sequence shown here is derived from an EMBL/GenBank/DDBJ whole genome shotgun (WGS) entry which is preliminary data.</text>
</comment>
<sequence>MTTPPVLATSLAELERQLARQMELLAYPAAPWVASKGADILDCAIIGSGMYGLATAAALRREQVTRIGIFDAAPVGREGPWVTFGRMAMLRTPKDLTGPDGGLPAASFRAWWEAQHGAEGWEAMYRVPRTAWMDYLNWLRRVMDLPVRNHHRLVAMEPVEGGTLLALRFETPDGPLLCHARSVVMATGSGGSGGHVIPPEIAGALPEGRVLHANDMLDPAGFAGERVGVLGAGATAFDVAITALQAGAATATICIRRPEVPRDNPRRWMESAGFLAHYVDLPDAVKWAYAMRLRRIGQPPPQPTFDTAIALPGFRIATGMPWDSVRWTGSEIVVEGNGRRQVFDRLVIATGFLSDMSLCPEYAALVPEIAVWGDRFTPPADAAEPRMLRQPYLDRLGGFQEKVAGAAPWVTRVFSITGAASLSLGPVAASVSGMKYALPRLVEGVKRRLFLDQQDSDWAHFLHGDHAELAPFDLPETVAA</sequence>
<protein>
    <submittedName>
        <fullName evidence="3">NAD(P)/FAD-dependent oxidoreductase</fullName>
    </submittedName>
</protein>
<accession>A0ABS6HA84</accession>
<organism evidence="3 4">
    <name type="scientific">Falsiroseomonas oleicola</name>
    <dbReference type="NCBI Taxonomy" id="2801474"/>
    <lineage>
        <taxon>Bacteria</taxon>
        <taxon>Pseudomonadati</taxon>
        <taxon>Pseudomonadota</taxon>
        <taxon>Alphaproteobacteria</taxon>
        <taxon>Acetobacterales</taxon>
        <taxon>Roseomonadaceae</taxon>
        <taxon>Falsiroseomonas</taxon>
    </lineage>
</organism>
<feature type="domain" description="FAD-dependent urate hydroxylase HpyO/Asp monooxygenase CreE-like FAD/NAD(P)-binding" evidence="2">
    <location>
        <begin position="44"/>
        <end position="189"/>
    </location>
</feature>
<keyword evidence="4" id="KW-1185">Reference proteome</keyword>
<dbReference type="InterPro" id="IPR050982">
    <property type="entry name" value="Auxin_biosynth/cation_transpt"/>
</dbReference>
<evidence type="ECO:0000259" key="2">
    <source>
        <dbReference type="Pfam" id="PF13454"/>
    </source>
</evidence>
<evidence type="ECO:0000313" key="3">
    <source>
        <dbReference type="EMBL" id="MBU8544613.1"/>
    </source>
</evidence>
<evidence type="ECO:0000256" key="1">
    <source>
        <dbReference type="ARBA" id="ARBA00023002"/>
    </source>
</evidence>
<dbReference type="RefSeq" id="WP_216875971.1">
    <property type="nucleotide sequence ID" value="NZ_JAERQM010000003.1"/>
</dbReference>